<dbReference type="EMBL" id="FZOT01000004">
    <property type="protein sequence ID" value="SNS64331.1"/>
    <property type="molecule type" value="Genomic_DNA"/>
</dbReference>
<dbReference type="InterPro" id="IPR052527">
    <property type="entry name" value="Metal_cation-efflux_comp"/>
</dbReference>
<organism evidence="6 7">
    <name type="scientific">Noviherbaspirillum humi</name>
    <dbReference type="NCBI Taxonomy" id="1688639"/>
    <lineage>
        <taxon>Bacteria</taxon>
        <taxon>Pseudomonadati</taxon>
        <taxon>Pseudomonadota</taxon>
        <taxon>Betaproteobacteria</taxon>
        <taxon>Burkholderiales</taxon>
        <taxon>Oxalobacteraceae</taxon>
        <taxon>Noviherbaspirillum</taxon>
    </lineage>
</organism>
<sequence length="151" mass="17279">MSGKRGEAWVAVQMLLLAIYLFCPRLWPDWPGGTIFRIAGGLIAIGGAVIFLWSVIRLGKTFTPFPRPLPEGELVTTGPYRFVRHPIYAGVLLCTFGYALASENWLRLACSALLLIFFDFKARAEERWLERQYSGYAAYREKTRKLLPWVY</sequence>
<evidence type="ECO:0000313" key="7">
    <source>
        <dbReference type="Proteomes" id="UP000198284"/>
    </source>
</evidence>
<dbReference type="RefSeq" id="WP_089399086.1">
    <property type="nucleotide sequence ID" value="NZ_FZOT01000004.1"/>
</dbReference>
<keyword evidence="6" id="KW-0808">Transferase</keyword>
<dbReference type="GO" id="GO:0008168">
    <property type="term" value="F:methyltransferase activity"/>
    <property type="evidence" value="ECO:0007669"/>
    <property type="project" value="UniProtKB-KW"/>
</dbReference>
<evidence type="ECO:0000313" key="6">
    <source>
        <dbReference type="EMBL" id="SNS64331.1"/>
    </source>
</evidence>
<keyword evidence="2 5" id="KW-0812">Transmembrane</keyword>
<name>A0A239G5F2_9BURK</name>
<proteinExistence type="predicted"/>
<keyword evidence="7" id="KW-1185">Reference proteome</keyword>
<keyword evidence="6" id="KW-0489">Methyltransferase</keyword>
<evidence type="ECO:0000256" key="1">
    <source>
        <dbReference type="ARBA" id="ARBA00004127"/>
    </source>
</evidence>
<evidence type="ECO:0000256" key="4">
    <source>
        <dbReference type="ARBA" id="ARBA00023136"/>
    </source>
</evidence>
<dbReference type="AlphaFoldDB" id="A0A239G5F2"/>
<comment type="subcellular location">
    <subcellularLocation>
        <location evidence="1">Endomembrane system</location>
        <topology evidence="1">Multi-pass membrane protein</topology>
    </subcellularLocation>
</comment>
<accession>A0A239G5F2</accession>
<keyword evidence="3 5" id="KW-1133">Transmembrane helix</keyword>
<feature type="transmembrane region" description="Helical" evidence="5">
    <location>
        <begin position="35"/>
        <end position="56"/>
    </location>
</feature>
<evidence type="ECO:0000256" key="5">
    <source>
        <dbReference type="SAM" id="Phobius"/>
    </source>
</evidence>
<keyword evidence="4 5" id="KW-0472">Membrane</keyword>
<evidence type="ECO:0000256" key="2">
    <source>
        <dbReference type="ARBA" id="ARBA00022692"/>
    </source>
</evidence>
<evidence type="ECO:0000256" key="3">
    <source>
        <dbReference type="ARBA" id="ARBA00022989"/>
    </source>
</evidence>
<dbReference type="Pfam" id="PF04191">
    <property type="entry name" value="PEMT"/>
    <property type="match status" value="1"/>
</dbReference>
<dbReference type="PANTHER" id="PTHR43847:SF1">
    <property type="entry name" value="BLL3993 PROTEIN"/>
    <property type="match status" value="1"/>
</dbReference>
<dbReference type="PANTHER" id="PTHR43847">
    <property type="entry name" value="BLL3993 PROTEIN"/>
    <property type="match status" value="1"/>
</dbReference>
<dbReference type="InterPro" id="IPR007318">
    <property type="entry name" value="Phopholipid_MeTrfase"/>
</dbReference>
<reference evidence="6 7" key="1">
    <citation type="submission" date="2017-06" db="EMBL/GenBank/DDBJ databases">
        <authorList>
            <person name="Kim H.J."/>
            <person name="Triplett B.A."/>
        </authorList>
    </citation>
    <scope>NUCLEOTIDE SEQUENCE [LARGE SCALE GENOMIC DNA]</scope>
    <source>
        <strain evidence="6 7">U15</strain>
    </source>
</reference>
<feature type="transmembrane region" description="Helical" evidence="5">
    <location>
        <begin position="6"/>
        <end position="23"/>
    </location>
</feature>
<gene>
    <name evidence="6" type="ORF">SAMN06265795_104258</name>
</gene>
<dbReference type="Gene3D" id="1.20.120.1630">
    <property type="match status" value="1"/>
</dbReference>
<dbReference type="Proteomes" id="UP000198284">
    <property type="component" value="Unassembled WGS sequence"/>
</dbReference>
<protein>
    <submittedName>
        <fullName evidence="6">Protein-S-isoprenylcysteine O-methyltransferase Ste14</fullName>
    </submittedName>
</protein>
<dbReference type="OrthoDB" id="5293276at2"/>
<dbReference type="GO" id="GO:0012505">
    <property type="term" value="C:endomembrane system"/>
    <property type="evidence" value="ECO:0007669"/>
    <property type="project" value="UniProtKB-SubCell"/>
</dbReference>
<dbReference type="GO" id="GO:0032259">
    <property type="term" value="P:methylation"/>
    <property type="evidence" value="ECO:0007669"/>
    <property type="project" value="UniProtKB-KW"/>
</dbReference>